<evidence type="ECO:0000313" key="3">
    <source>
        <dbReference type="Proteomes" id="UP000092634"/>
    </source>
</evidence>
<evidence type="ECO:0000256" key="1">
    <source>
        <dbReference type="SAM" id="Phobius"/>
    </source>
</evidence>
<sequence length="65" mass="7050">MYAAPGQLPANFIGRRRRLLRIFAATHIGAHFFLAGMIRSSHGSLLLTANNVTLMIVLATNSLDA</sequence>
<dbReference type="AlphaFoldDB" id="A0A1E8PPM6"/>
<proteinExistence type="predicted"/>
<feature type="transmembrane region" description="Helical" evidence="1">
    <location>
        <begin position="19"/>
        <end position="38"/>
    </location>
</feature>
<dbReference type="EMBL" id="MAQB02000001">
    <property type="protein sequence ID" value="OFJ48175.1"/>
    <property type="molecule type" value="Genomic_DNA"/>
</dbReference>
<evidence type="ECO:0000313" key="2">
    <source>
        <dbReference type="EMBL" id="OFJ48175.1"/>
    </source>
</evidence>
<gene>
    <name evidence="2" type="ORF">BA896_003445</name>
</gene>
<keyword evidence="1" id="KW-0812">Transmembrane</keyword>
<accession>A0A1E8PPM6</accession>
<name>A0A1E8PPM6_9BURK</name>
<protein>
    <submittedName>
        <fullName evidence="2">Uncharacterized protein</fullName>
    </submittedName>
</protein>
<reference evidence="2 3" key="1">
    <citation type="submission" date="2016-10" db="EMBL/GenBank/DDBJ databases">
        <title>Updated version of Genome Assembly of Janthinobacterium lividum ERGS5:01.</title>
        <authorList>
            <person name="Kumar R."/>
            <person name="Acharya V."/>
            <person name="Singh D."/>
        </authorList>
    </citation>
    <scope>NUCLEOTIDE SEQUENCE [LARGE SCALE GENOMIC DNA]</scope>
    <source>
        <strain evidence="2 3">ERGS5:01</strain>
    </source>
</reference>
<comment type="caution">
    <text evidence="2">The sequence shown here is derived from an EMBL/GenBank/DDBJ whole genome shotgun (WGS) entry which is preliminary data.</text>
</comment>
<keyword evidence="1" id="KW-1133">Transmembrane helix</keyword>
<keyword evidence="1" id="KW-0472">Membrane</keyword>
<organism evidence="2 3">
    <name type="scientific">Janthinobacterium lividum</name>
    <dbReference type="NCBI Taxonomy" id="29581"/>
    <lineage>
        <taxon>Bacteria</taxon>
        <taxon>Pseudomonadati</taxon>
        <taxon>Pseudomonadota</taxon>
        <taxon>Betaproteobacteria</taxon>
        <taxon>Burkholderiales</taxon>
        <taxon>Oxalobacteraceae</taxon>
        <taxon>Janthinobacterium</taxon>
    </lineage>
</organism>
<dbReference type="Proteomes" id="UP000092634">
    <property type="component" value="Unassembled WGS sequence"/>
</dbReference>